<accession>A0A8S5SVA6</accession>
<dbReference type="Gene3D" id="2.30.30.290">
    <property type="entry name" value="YopX-like domains"/>
    <property type="match status" value="1"/>
</dbReference>
<dbReference type="InterPro" id="IPR019096">
    <property type="entry name" value="YopX_protein"/>
</dbReference>
<dbReference type="EMBL" id="BK032684">
    <property type="protein sequence ID" value="DAF54988.1"/>
    <property type="molecule type" value="Genomic_DNA"/>
</dbReference>
<reference evidence="2" key="1">
    <citation type="journal article" date="2021" name="Proc. Natl. Acad. Sci. U.S.A.">
        <title>A Catalog of Tens of Thousands of Viruses from Human Metagenomes Reveals Hidden Associations with Chronic Diseases.</title>
        <authorList>
            <person name="Tisza M.J."/>
            <person name="Buck C.B."/>
        </authorList>
    </citation>
    <scope>NUCLEOTIDE SEQUENCE</scope>
    <source>
        <strain evidence="2">CtXzK3</strain>
    </source>
</reference>
<evidence type="ECO:0000313" key="2">
    <source>
        <dbReference type="EMBL" id="DAF54988.1"/>
    </source>
</evidence>
<sequence>MESRYLYRGKRIDNGEWVEGYLSYPSCTEKGNESYYFYAKDSLGFFCRCVVDASTICQCTGLKDKRGKLIWENDIIKNDKGNLYKAFWQDDHYQFSWVCVKSEKLPIGAKWNFDCFRGYEIEIAGNAFDNPELLE</sequence>
<evidence type="ECO:0000259" key="1">
    <source>
        <dbReference type="Pfam" id="PF09643"/>
    </source>
</evidence>
<dbReference type="InterPro" id="IPR023385">
    <property type="entry name" value="YopX-like_C"/>
</dbReference>
<feature type="domain" description="YopX protein" evidence="1">
    <location>
        <begin position="7"/>
        <end position="135"/>
    </location>
</feature>
<name>A0A8S5SVA6_9CAUD</name>
<dbReference type="SUPFAM" id="SSF159006">
    <property type="entry name" value="YopX-like"/>
    <property type="match status" value="1"/>
</dbReference>
<protein>
    <submittedName>
        <fullName evidence="2">YopX protein</fullName>
    </submittedName>
</protein>
<proteinExistence type="predicted"/>
<organism evidence="2">
    <name type="scientific">Siphoviridae sp. ctXzK3</name>
    <dbReference type="NCBI Taxonomy" id="2827889"/>
    <lineage>
        <taxon>Viruses</taxon>
        <taxon>Duplodnaviria</taxon>
        <taxon>Heunggongvirae</taxon>
        <taxon>Uroviricota</taxon>
        <taxon>Caudoviricetes</taxon>
    </lineage>
</organism>
<dbReference type="Pfam" id="PF09643">
    <property type="entry name" value="YopX"/>
    <property type="match status" value="1"/>
</dbReference>